<keyword evidence="3" id="KW-1185">Reference proteome</keyword>
<feature type="domain" description="Protein kinase" evidence="1">
    <location>
        <begin position="22"/>
        <end position="293"/>
    </location>
</feature>
<dbReference type="InterPro" id="IPR051681">
    <property type="entry name" value="Ser/Thr_Kinases-Pseudokinases"/>
</dbReference>
<dbReference type="Pfam" id="PF00069">
    <property type="entry name" value="Pkinase"/>
    <property type="match status" value="1"/>
</dbReference>
<dbReference type="OrthoDB" id="26722at2759"/>
<name>A0A0H2RLU3_9AGAM</name>
<protein>
    <submittedName>
        <fullName evidence="2">Kinase-like protein</fullName>
    </submittedName>
</protein>
<dbReference type="InterPro" id="IPR000719">
    <property type="entry name" value="Prot_kinase_dom"/>
</dbReference>
<dbReference type="STRING" id="27342.A0A0H2RLU3"/>
<evidence type="ECO:0000313" key="2">
    <source>
        <dbReference type="EMBL" id="KLO12884.1"/>
    </source>
</evidence>
<dbReference type="SMART" id="SM00220">
    <property type="entry name" value="S_TKc"/>
    <property type="match status" value="1"/>
</dbReference>
<dbReference type="PROSITE" id="PS50011">
    <property type="entry name" value="PROTEIN_KINASE_DOM"/>
    <property type="match status" value="1"/>
</dbReference>
<evidence type="ECO:0000259" key="1">
    <source>
        <dbReference type="PROSITE" id="PS50011"/>
    </source>
</evidence>
<organism evidence="2 3">
    <name type="scientific">Schizopora paradoxa</name>
    <dbReference type="NCBI Taxonomy" id="27342"/>
    <lineage>
        <taxon>Eukaryota</taxon>
        <taxon>Fungi</taxon>
        <taxon>Dikarya</taxon>
        <taxon>Basidiomycota</taxon>
        <taxon>Agaricomycotina</taxon>
        <taxon>Agaricomycetes</taxon>
        <taxon>Hymenochaetales</taxon>
        <taxon>Schizoporaceae</taxon>
        <taxon>Schizopora</taxon>
    </lineage>
</organism>
<dbReference type="GO" id="GO:0004674">
    <property type="term" value="F:protein serine/threonine kinase activity"/>
    <property type="evidence" value="ECO:0007669"/>
    <property type="project" value="TreeGrafter"/>
</dbReference>
<dbReference type="PANTHER" id="PTHR44329">
    <property type="entry name" value="SERINE/THREONINE-PROTEIN KINASE TNNI3K-RELATED"/>
    <property type="match status" value="1"/>
</dbReference>
<dbReference type="AlphaFoldDB" id="A0A0H2RLU3"/>
<gene>
    <name evidence="2" type="ORF">SCHPADRAFT_828830</name>
</gene>
<keyword evidence="2" id="KW-0808">Transferase</keyword>
<keyword evidence="2" id="KW-0418">Kinase</keyword>
<dbReference type="SUPFAM" id="SSF56112">
    <property type="entry name" value="Protein kinase-like (PK-like)"/>
    <property type="match status" value="1"/>
</dbReference>
<dbReference type="Gene3D" id="1.10.510.10">
    <property type="entry name" value="Transferase(Phosphotransferase) domain 1"/>
    <property type="match status" value="1"/>
</dbReference>
<dbReference type="InterPro" id="IPR011009">
    <property type="entry name" value="Kinase-like_dom_sf"/>
</dbReference>
<dbReference type="PIRSF" id="PIRSF000654">
    <property type="entry name" value="Integrin-linked_kinase"/>
    <property type="match status" value="1"/>
</dbReference>
<dbReference type="GO" id="GO:0005524">
    <property type="term" value="F:ATP binding"/>
    <property type="evidence" value="ECO:0007669"/>
    <property type="project" value="InterPro"/>
</dbReference>
<proteinExistence type="predicted"/>
<dbReference type="EMBL" id="KQ085969">
    <property type="protein sequence ID" value="KLO12884.1"/>
    <property type="molecule type" value="Genomic_DNA"/>
</dbReference>
<accession>A0A0H2RLU3</accession>
<dbReference type="PROSITE" id="PS00108">
    <property type="entry name" value="PROTEIN_KINASE_ST"/>
    <property type="match status" value="1"/>
</dbReference>
<dbReference type="InParanoid" id="A0A0H2RLU3"/>
<reference evidence="2 3" key="1">
    <citation type="submission" date="2015-04" db="EMBL/GenBank/DDBJ databases">
        <title>Complete genome sequence of Schizopora paradoxa KUC8140, a cosmopolitan wood degrader in East Asia.</title>
        <authorList>
            <consortium name="DOE Joint Genome Institute"/>
            <person name="Min B."/>
            <person name="Park H."/>
            <person name="Jang Y."/>
            <person name="Kim J.-J."/>
            <person name="Kim K.H."/>
            <person name="Pangilinan J."/>
            <person name="Lipzen A."/>
            <person name="Riley R."/>
            <person name="Grigoriev I.V."/>
            <person name="Spatafora J.W."/>
            <person name="Choi I.-G."/>
        </authorList>
    </citation>
    <scope>NUCLEOTIDE SEQUENCE [LARGE SCALE GENOMIC DNA]</scope>
    <source>
        <strain evidence="2 3">KUC8140</strain>
    </source>
</reference>
<sequence length="301" mass="34003">MEDFAAIFRKLPHLDLTGQIEDIEPVASGLGPSCEVFKGHWKDGKKTVAVKRLRVFLKKEKRVVKKLAREVYIWSKLKHKNVLPLLGCFLEGDEFPNLVSEWMVKGTLYDYMPNLPRGVWTVEMACGIAEGLAYLHDNCVVHADLKSPNVLLSRTLEPLLADFGVSHILTGSMSQMCGTSMMNLKGTSRWMAVELLATDSEMIPDEKSDVWAFGMVLYELLERTLPFNHLKTDQQIILAISKGQVPESPSSKDRKDLPLSERGLWDICGDCWRKKPELRPSMSEILSDIGEYVTPPIRNSK</sequence>
<dbReference type="InterPro" id="IPR008271">
    <property type="entry name" value="Ser/Thr_kinase_AS"/>
</dbReference>
<dbReference type="Proteomes" id="UP000053477">
    <property type="component" value="Unassembled WGS sequence"/>
</dbReference>
<evidence type="ECO:0000313" key="3">
    <source>
        <dbReference type="Proteomes" id="UP000053477"/>
    </source>
</evidence>